<dbReference type="KEGG" id="mmob:F6R98_02990"/>
<feature type="coiled-coil region" evidence="1">
    <location>
        <begin position="307"/>
        <end position="345"/>
    </location>
</feature>
<dbReference type="InParanoid" id="A0A5Q0BS71"/>
<dbReference type="GO" id="GO:0015562">
    <property type="term" value="F:efflux transmembrane transporter activity"/>
    <property type="evidence" value="ECO:0007669"/>
    <property type="project" value="InterPro"/>
</dbReference>
<sequence length="413" mass="46088">MSILTVTDADYVLASELQIDHVDNLQTAPSMSLRDVVEATFENHPQGSVITALHDEAAALHQRSDSLIAGYPMIYLQYIDGKPFNPSSSVYATYAQTAYQIPIWMWGQRDASQAMADTADKGALLFAGAIRHEMAGLVRTALWNLRLVENRRMLADEVYTVSEQLFTSVKRRVELGDLALSDQLLAESDLLEKQSLLTQAEAAVMDTRRSYINLTRLEKMPANFTEILSNRKEIVDIHPAVAAANAMIEKEQAHVDYQRTSKQGNQPTIALGTQEEKLAQLSGGWFHEMNVIVQIPIGGDDYNAPFVAQANLLLNQKLAERNQLLRQLEKALHEAEHTLAVDRKTLAIAEQRKQLAEKQIGMGRLAFENGEIQLIDYLKILTIAQAAIRDAHEKAILVERDIAFYNQVVGVTP</sequence>
<keyword evidence="1" id="KW-0175">Coiled coil</keyword>
<reference evidence="2 3" key="1">
    <citation type="submission" date="2019-09" db="EMBL/GenBank/DDBJ databases">
        <title>Ecophysiology of the spiral-shaped methanotroph Methylospira mobilis as revealed by the complete genome sequence.</title>
        <authorList>
            <person name="Oshkin I.Y."/>
            <person name="Dedysh S.N."/>
            <person name="Miroshnikov K."/>
            <person name="Danilova O.V."/>
            <person name="Hakobyan A."/>
            <person name="Liesack W."/>
        </authorList>
    </citation>
    <scope>NUCLEOTIDE SEQUENCE [LARGE SCALE GENOMIC DNA]</scope>
    <source>
        <strain evidence="2 3">Shm1</strain>
    </source>
</reference>
<evidence type="ECO:0000313" key="2">
    <source>
        <dbReference type="EMBL" id="QFY44917.1"/>
    </source>
</evidence>
<protein>
    <submittedName>
        <fullName evidence="2">TolC family protein</fullName>
    </submittedName>
</protein>
<name>A0A5Q0BS71_9GAMM</name>
<accession>A0A5Q0BS71</accession>
<evidence type="ECO:0000256" key="1">
    <source>
        <dbReference type="SAM" id="Coils"/>
    </source>
</evidence>
<dbReference type="SUPFAM" id="SSF56954">
    <property type="entry name" value="Outer membrane efflux proteins (OEP)"/>
    <property type="match status" value="1"/>
</dbReference>
<keyword evidence="3" id="KW-1185">Reference proteome</keyword>
<proteinExistence type="predicted"/>
<evidence type="ECO:0000313" key="3">
    <source>
        <dbReference type="Proteomes" id="UP000325755"/>
    </source>
</evidence>
<dbReference type="Proteomes" id="UP000325755">
    <property type="component" value="Chromosome"/>
</dbReference>
<dbReference type="AlphaFoldDB" id="A0A5Q0BS71"/>
<dbReference type="OrthoDB" id="8478097at2"/>
<gene>
    <name evidence="2" type="ORF">F6R98_02990</name>
</gene>
<organism evidence="2 3">
    <name type="scientific">Candidatus Methylospira mobilis</name>
    <dbReference type="NCBI Taxonomy" id="1808979"/>
    <lineage>
        <taxon>Bacteria</taxon>
        <taxon>Pseudomonadati</taxon>
        <taxon>Pseudomonadota</taxon>
        <taxon>Gammaproteobacteria</taxon>
        <taxon>Methylococcales</taxon>
        <taxon>Methylococcaceae</taxon>
        <taxon>Candidatus Methylospira</taxon>
    </lineage>
</organism>
<dbReference type="EMBL" id="CP044205">
    <property type="protein sequence ID" value="QFY44917.1"/>
    <property type="molecule type" value="Genomic_DNA"/>
</dbReference>
<dbReference type="Gene3D" id="1.20.1600.10">
    <property type="entry name" value="Outer membrane efflux proteins (OEP)"/>
    <property type="match status" value="1"/>
</dbReference>